<keyword evidence="1" id="KW-1133">Transmembrane helix</keyword>
<evidence type="ECO:0000313" key="3">
    <source>
        <dbReference type="Proteomes" id="UP000500953"/>
    </source>
</evidence>
<keyword evidence="1" id="KW-0812">Transmembrane</keyword>
<keyword evidence="1" id="KW-0472">Membrane</keyword>
<evidence type="ECO:0000313" key="2">
    <source>
        <dbReference type="EMBL" id="QIS22446.1"/>
    </source>
</evidence>
<evidence type="ECO:0000256" key="1">
    <source>
        <dbReference type="SAM" id="Phobius"/>
    </source>
</evidence>
<sequence>MSAREDVVAVRWRDVASPAQVGMFRAVWVVGGAAIVASALLLIGAFTANTAAGESGQTAGLLGVVGLLFGAAIVIIGLLVRFGVMKSVSREPR</sequence>
<dbReference type="EMBL" id="CP046173">
    <property type="protein sequence ID" value="QIS22446.1"/>
    <property type="molecule type" value="Genomic_DNA"/>
</dbReference>
<dbReference type="AlphaFoldDB" id="A0A6G9ZBB8"/>
<protein>
    <submittedName>
        <fullName evidence="2">Uncharacterized protein</fullName>
    </submittedName>
</protein>
<organism evidence="2 3">
    <name type="scientific">Nocardia terpenica</name>
    <dbReference type="NCBI Taxonomy" id="455432"/>
    <lineage>
        <taxon>Bacteria</taxon>
        <taxon>Bacillati</taxon>
        <taxon>Actinomycetota</taxon>
        <taxon>Actinomycetes</taxon>
        <taxon>Mycobacteriales</taxon>
        <taxon>Nocardiaceae</taxon>
        <taxon>Nocardia</taxon>
    </lineage>
</organism>
<reference evidence="2 3" key="1">
    <citation type="journal article" date="2019" name="ACS Chem. Biol.">
        <title>Identification and Mobilization of a Cryptic Antibiotic Biosynthesis Gene Locus from a Human-Pathogenic Nocardia Isolate.</title>
        <authorList>
            <person name="Herisse M."/>
            <person name="Ishida K."/>
            <person name="Porter J.L."/>
            <person name="Howden B."/>
            <person name="Hertweck C."/>
            <person name="Stinear T.P."/>
            <person name="Pidot S.J."/>
        </authorList>
    </citation>
    <scope>NUCLEOTIDE SEQUENCE [LARGE SCALE GENOMIC DNA]</scope>
    <source>
        <strain evidence="2 3">AUSMDU00012715</strain>
    </source>
</reference>
<gene>
    <name evidence="2" type="ORF">F6W96_33035</name>
</gene>
<feature type="transmembrane region" description="Helical" evidence="1">
    <location>
        <begin position="26"/>
        <end position="48"/>
    </location>
</feature>
<dbReference type="Proteomes" id="UP000500953">
    <property type="component" value="Chromosome"/>
</dbReference>
<dbReference type="RefSeq" id="WP_167489867.1">
    <property type="nucleotide sequence ID" value="NZ_CP046173.1"/>
</dbReference>
<proteinExistence type="predicted"/>
<name>A0A6G9ZBB8_9NOCA</name>
<accession>A0A6G9ZBB8</accession>
<feature type="transmembrane region" description="Helical" evidence="1">
    <location>
        <begin position="60"/>
        <end position="84"/>
    </location>
</feature>